<evidence type="ECO:0000313" key="3">
    <source>
        <dbReference type="EMBL" id="SPP33346.1"/>
    </source>
</evidence>
<accession>A0A3B0IZJ8</accession>
<keyword evidence="2" id="KW-0812">Transmembrane</keyword>
<organism evidence="3">
    <name type="scientific">Wolbachia endosymbiont of Aleurodicus dispersus</name>
    <dbReference type="NCBI Taxonomy" id="1288877"/>
    <lineage>
        <taxon>Bacteria</taxon>
        <taxon>Pseudomonadati</taxon>
        <taxon>Pseudomonadota</taxon>
        <taxon>Alphaproteobacteria</taxon>
        <taxon>Rickettsiales</taxon>
        <taxon>Anaplasmataceae</taxon>
        <taxon>Wolbachieae</taxon>
        <taxon>Wolbachia</taxon>
    </lineage>
</organism>
<keyword evidence="2" id="KW-1133">Transmembrane helix</keyword>
<feature type="region of interest" description="Disordered" evidence="1">
    <location>
        <begin position="1"/>
        <end position="20"/>
    </location>
</feature>
<gene>
    <name evidence="3" type="ORF">WBAD_0941</name>
</gene>
<reference evidence="3" key="1">
    <citation type="submission" date="2018-04" db="EMBL/GenBank/DDBJ databases">
        <authorList>
            <person name="Go L.Y."/>
            <person name="Mitchell J.A."/>
        </authorList>
    </citation>
    <scope>NUCLEOTIDE SEQUENCE</scope>
    <source>
        <strain evidence="3">WBAD</strain>
    </source>
</reference>
<dbReference type="AlphaFoldDB" id="A0A3B0IZJ8"/>
<feature type="compositionally biased region" description="Basic and acidic residues" evidence="1">
    <location>
        <begin position="277"/>
        <end position="295"/>
    </location>
</feature>
<sequence length="320" mass="35552">MTGIPISQSKNQEPSKPPVQAVEKNEIVLKEEHRVIYDDFVKVLQDKAKENQGITNAFISVYKDILLNNVDPEEIRPLSEENLCQFLLSIFKEVREKKLAGEEDSKVKQVVEACLDDVRGTEAKDSLIKLVGLPLGIKIDPKNISGSFMDGVKEKIPFLGGDKKEEDEPPLSDEEMVTKFLRKVFLPILFSIASILIFGPTTLAIVAAVIGTIFAVKGGIEVLFSNNRPGTLYDPSSPDKDDTEKRAKLNEKIRNGIDDILKTEIKKIPEQISQGDGENKQHFASERVCSPRKETPATLKQPTLDQPAKSTGQQTDLPNM</sequence>
<evidence type="ECO:0000256" key="2">
    <source>
        <dbReference type="SAM" id="Phobius"/>
    </source>
</evidence>
<keyword evidence="2" id="KW-0472">Membrane</keyword>
<proteinExistence type="predicted"/>
<protein>
    <submittedName>
        <fullName evidence="3">Uncharacterized protein</fullName>
    </submittedName>
</protein>
<feature type="compositionally biased region" description="Polar residues" evidence="1">
    <location>
        <begin position="1"/>
        <end position="14"/>
    </location>
</feature>
<feature type="region of interest" description="Disordered" evidence="1">
    <location>
        <begin position="270"/>
        <end position="320"/>
    </location>
</feature>
<dbReference type="EMBL" id="OUNE01000164">
    <property type="protein sequence ID" value="SPP33346.1"/>
    <property type="molecule type" value="Genomic_DNA"/>
</dbReference>
<evidence type="ECO:0000256" key="1">
    <source>
        <dbReference type="SAM" id="MobiDB-lite"/>
    </source>
</evidence>
<feature type="transmembrane region" description="Helical" evidence="2">
    <location>
        <begin position="184"/>
        <end position="216"/>
    </location>
</feature>
<feature type="compositionally biased region" description="Polar residues" evidence="1">
    <location>
        <begin position="298"/>
        <end position="320"/>
    </location>
</feature>
<name>A0A3B0IZJ8_9RICK</name>